<evidence type="ECO:0000313" key="2">
    <source>
        <dbReference type="Proteomes" id="UP000189933"/>
    </source>
</evidence>
<sequence length="283" mass="30865">MIKLSRLVSLALIILLSFFIMLPFGLAEETVPEAVYEQVYQEKQGVPQDVPQEPSQEVNQDVYAEESVPVATDELLVKTEPEISQSGVDRFVAVTGGAINASNVTDVEIYGFAEPNSSVEVEVYGVSLGFVATDAEGFFSEKFDLAFCPDGITQVKAIASTGQVLSTNVLKDTVAPAYPPLPLWIAEVEDKEILGKIPLIFGVLPPGWGLDWERVQIKTETGDLLMEGVVDFIGGVWWARPAQPLPEGNYRLTAILIDHAGNCSVPSRTFDIYIGEQRVTLSD</sequence>
<dbReference type="AlphaFoldDB" id="A0A1T4MKT8"/>
<dbReference type="EMBL" id="FUXM01000004">
    <property type="protein sequence ID" value="SJZ67612.1"/>
    <property type="molecule type" value="Genomic_DNA"/>
</dbReference>
<keyword evidence="2" id="KW-1185">Reference proteome</keyword>
<proteinExistence type="predicted"/>
<protein>
    <recommendedName>
        <fullName evidence="3">Bacterial Ig-like domain-containing protein</fullName>
    </recommendedName>
</protein>
<organism evidence="1 2">
    <name type="scientific">Carboxydocella sporoproducens DSM 16521</name>
    <dbReference type="NCBI Taxonomy" id="1121270"/>
    <lineage>
        <taxon>Bacteria</taxon>
        <taxon>Bacillati</taxon>
        <taxon>Bacillota</taxon>
        <taxon>Clostridia</taxon>
        <taxon>Eubacteriales</taxon>
        <taxon>Clostridiales Family XVI. Incertae Sedis</taxon>
        <taxon>Carboxydocella</taxon>
    </lineage>
</organism>
<evidence type="ECO:0000313" key="1">
    <source>
        <dbReference type="EMBL" id="SJZ67612.1"/>
    </source>
</evidence>
<evidence type="ECO:0008006" key="3">
    <source>
        <dbReference type="Google" id="ProtNLM"/>
    </source>
</evidence>
<dbReference type="Proteomes" id="UP000189933">
    <property type="component" value="Unassembled WGS sequence"/>
</dbReference>
<accession>A0A1T4MKT8</accession>
<dbReference type="OrthoDB" id="6527546at2"/>
<dbReference type="RefSeq" id="WP_078664746.1">
    <property type="nucleotide sequence ID" value="NZ_FUXM01000004.1"/>
</dbReference>
<name>A0A1T4MKT8_9FIRM</name>
<gene>
    <name evidence="1" type="ORF">SAMN02745885_00640</name>
</gene>
<reference evidence="2" key="1">
    <citation type="submission" date="2017-02" db="EMBL/GenBank/DDBJ databases">
        <authorList>
            <person name="Varghese N."/>
            <person name="Submissions S."/>
        </authorList>
    </citation>
    <scope>NUCLEOTIDE SEQUENCE [LARGE SCALE GENOMIC DNA]</scope>
    <source>
        <strain evidence="2">DSM 16521</strain>
    </source>
</reference>